<dbReference type="InterPro" id="IPR002078">
    <property type="entry name" value="Sigma_54_int"/>
</dbReference>
<dbReference type="NCBIfam" id="TIGR00229">
    <property type="entry name" value="sensory_box"/>
    <property type="match status" value="1"/>
</dbReference>
<evidence type="ECO:0000259" key="6">
    <source>
        <dbReference type="PROSITE" id="PS50112"/>
    </source>
</evidence>
<dbReference type="Gene3D" id="3.40.50.300">
    <property type="entry name" value="P-loop containing nucleotide triphosphate hydrolases"/>
    <property type="match status" value="1"/>
</dbReference>
<dbReference type="EMBL" id="CALYLO010000003">
    <property type="protein sequence ID" value="CAH8245338.1"/>
    <property type="molecule type" value="Genomic_DNA"/>
</dbReference>
<dbReference type="InterPro" id="IPR002197">
    <property type="entry name" value="HTH_Fis"/>
</dbReference>
<dbReference type="InterPro" id="IPR035965">
    <property type="entry name" value="PAS-like_dom_sf"/>
</dbReference>
<keyword evidence="3" id="KW-0805">Transcription regulation</keyword>
<comment type="caution">
    <text evidence="7">The sequence shown here is derived from an EMBL/GenBank/DDBJ whole genome shotgun (WGS) entry which is preliminary data.</text>
</comment>
<dbReference type="InterPro" id="IPR000014">
    <property type="entry name" value="PAS"/>
</dbReference>
<dbReference type="Pfam" id="PF02954">
    <property type="entry name" value="HTH_8"/>
    <property type="match status" value="1"/>
</dbReference>
<dbReference type="Gene3D" id="1.10.10.60">
    <property type="entry name" value="Homeodomain-like"/>
    <property type="match status" value="1"/>
</dbReference>
<dbReference type="SUPFAM" id="SSF55785">
    <property type="entry name" value="PYP-like sensor domain (PAS domain)"/>
    <property type="match status" value="1"/>
</dbReference>
<feature type="domain" description="Sigma-54 factor interaction" evidence="5">
    <location>
        <begin position="153"/>
        <end position="349"/>
    </location>
</feature>
<keyword evidence="8" id="KW-1185">Reference proteome</keyword>
<dbReference type="Gene3D" id="1.10.8.60">
    <property type="match status" value="1"/>
</dbReference>
<dbReference type="Proteomes" id="UP001154322">
    <property type="component" value="Unassembled WGS sequence"/>
</dbReference>
<dbReference type="Pfam" id="PF00158">
    <property type="entry name" value="Sigma54_activat"/>
    <property type="match status" value="1"/>
</dbReference>
<keyword evidence="1" id="KW-0547">Nucleotide-binding</keyword>
<evidence type="ECO:0000259" key="5">
    <source>
        <dbReference type="PROSITE" id="PS50045"/>
    </source>
</evidence>
<organism evidence="7 8">
    <name type="scientific">Paenibacillus melissococcoides</name>
    <dbReference type="NCBI Taxonomy" id="2912268"/>
    <lineage>
        <taxon>Bacteria</taxon>
        <taxon>Bacillati</taxon>
        <taxon>Bacillota</taxon>
        <taxon>Bacilli</taxon>
        <taxon>Bacillales</taxon>
        <taxon>Paenibacillaceae</taxon>
        <taxon>Paenibacillus</taxon>
    </lineage>
</organism>
<reference evidence="7" key="1">
    <citation type="submission" date="2022-06" db="EMBL/GenBank/DDBJ databases">
        <authorList>
            <person name="Dietemann V."/>
            <person name="Ory F."/>
            <person name="Dainat B."/>
            <person name="Oberhansli S."/>
        </authorList>
    </citation>
    <scope>NUCLEOTIDE SEQUENCE</scope>
    <source>
        <strain evidence="7">Ena-SAMPLE-TAB-26-04-2022-14:26:32:270-5432</strain>
    </source>
</reference>
<feature type="domain" description="PAS" evidence="6">
    <location>
        <begin position="7"/>
        <end position="62"/>
    </location>
</feature>
<dbReference type="InterPro" id="IPR009057">
    <property type="entry name" value="Homeodomain-like_sf"/>
</dbReference>
<dbReference type="SUPFAM" id="SSF52540">
    <property type="entry name" value="P-loop containing nucleoside triphosphate hydrolases"/>
    <property type="match status" value="1"/>
</dbReference>
<dbReference type="CDD" id="cd00009">
    <property type="entry name" value="AAA"/>
    <property type="match status" value="1"/>
</dbReference>
<evidence type="ECO:0000256" key="3">
    <source>
        <dbReference type="ARBA" id="ARBA00023015"/>
    </source>
</evidence>
<evidence type="ECO:0000313" key="8">
    <source>
        <dbReference type="Proteomes" id="UP001154322"/>
    </source>
</evidence>
<dbReference type="Pfam" id="PF08448">
    <property type="entry name" value="PAS_4"/>
    <property type="match status" value="1"/>
</dbReference>
<gene>
    <name evidence="7" type="ORF">WJ0W_002573</name>
</gene>
<accession>A0ABM9G209</accession>
<dbReference type="SUPFAM" id="SSF46689">
    <property type="entry name" value="Homeodomain-like"/>
    <property type="match status" value="1"/>
</dbReference>
<proteinExistence type="predicted"/>
<keyword evidence="2" id="KW-0067">ATP-binding</keyword>
<keyword evidence="4" id="KW-0804">Transcription</keyword>
<dbReference type="InterPro" id="IPR027417">
    <property type="entry name" value="P-loop_NTPase"/>
</dbReference>
<dbReference type="InterPro" id="IPR013656">
    <property type="entry name" value="PAS_4"/>
</dbReference>
<dbReference type="Pfam" id="PF25601">
    <property type="entry name" value="AAA_lid_14"/>
    <property type="match status" value="1"/>
</dbReference>
<evidence type="ECO:0000313" key="7">
    <source>
        <dbReference type="EMBL" id="CAH8245338.1"/>
    </source>
</evidence>
<dbReference type="PANTHER" id="PTHR32071">
    <property type="entry name" value="TRANSCRIPTIONAL REGULATORY PROTEIN"/>
    <property type="match status" value="1"/>
</dbReference>
<evidence type="ECO:0000256" key="2">
    <source>
        <dbReference type="ARBA" id="ARBA00022840"/>
    </source>
</evidence>
<dbReference type="SMART" id="SM00091">
    <property type="entry name" value="PAS"/>
    <property type="match status" value="1"/>
</dbReference>
<dbReference type="PRINTS" id="PR01590">
    <property type="entry name" value="HTHFIS"/>
</dbReference>
<evidence type="ECO:0000256" key="4">
    <source>
        <dbReference type="ARBA" id="ARBA00023163"/>
    </source>
</evidence>
<evidence type="ECO:0000256" key="1">
    <source>
        <dbReference type="ARBA" id="ARBA00022741"/>
    </source>
</evidence>
<dbReference type="Gene3D" id="3.30.450.20">
    <property type="entry name" value="PAS domain"/>
    <property type="match status" value="1"/>
</dbReference>
<dbReference type="RefSeq" id="WP_249724670.1">
    <property type="nucleotide sequence ID" value="NZ_AP031286.1"/>
</dbReference>
<protein>
    <submittedName>
        <fullName evidence="7">Sigma 54-interacting transcriptional regulator</fullName>
    </submittedName>
</protein>
<name>A0ABM9G209_9BACL</name>
<sequence>MSRSEIMEAVLGVLLGAMSDAVTVIDSEGTVLYWNRVAEETYGINGADIIGHKIGDFFQRESIMLFQVMESGRAVHQVYHEPRPGMHVMINAAPITDEAGQPLGALSIERDVSSYVKLSAEMYHHPAGQPLLPAVFPSAMLQRLQTAFSLGQPLLLAGEAGVGRTSMAEWLHRSAGRSGRFVMVSCSTVPEGMLEAELFGYQGGEERPGKVELAADGTLYLRDIDALPPSMQEKLAAMLRLSRFERLGGTASVPLQCRICGSIGSEAAVEGSDRLLPSLRYAFQLYTVPPLRDRKQDLPELCRVFLQQAAAKAGITAPELAPDALTAVLACDWPGNLSQLRNAMEYAAAAAAGSGAVTSAQLPDYARLTTLNELTEPDLPLSVHSGEWERARIAETLERTNGNKAKAARMLRISRGALYYKMKQYGLD</sequence>
<dbReference type="InterPro" id="IPR058031">
    <property type="entry name" value="AAA_lid_NorR"/>
</dbReference>
<dbReference type="PROSITE" id="PS50045">
    <property type="entry name" value="SIGMA54_INTERACT_4"/>
    <property type="match status" value="1"/>
</dbReference>
<dbReference type="CDD" id="cd00130">
    <property type="entry name" value="PAS"/>
    <property type="match status" value="1"/>
</dbReference>
<dbReference type="PROSITE" id="PS50112">
    <property type="entry name" value="PAS"/>
    <property type="match status" value="1"/>
</dbReference>